<comment type="similarity">
    <text evidence="3 8">Belongs to the SHMT family.</text>
</comment>
<evidence type="ECO:0000259" key="9">
    <source>
        <dbReference type="Pfam" id="PF00464"/>
    </source>
</evidence>
<feature type="modified residue" description="N6-(pyridoxal phosphate)lysine" evidence="7">
    <location>
        <position position="240"/>
    </location>
</feature>
<dbReference type="PROSITE" id="PS00096">
    <property type="entry name" value="SHMT"/>
    <property type="match status" value="1"/>
</dbReference>
<dbReference type="PANTHER" id="PTHR11680:SF35">
    <property type="entry name" value="SERINE HYDROXYMETHYLTRANSFERASE 1"/>
    <property type="match status" value="1"/>
</dbReference>
<dbReference type="EC" id="2.1.2.1" evidence="8"/>
<dbReference type="InterPro" id="IPR015421">
    <property type="entry name" value="PyrdxlP-dep_Trfase_major"/>
</dbReference>
<dbReference type="CDD" id="cd00378">
    <property type="entry name" value="SHMT"/>
    <property type="match status" value="1"/>
</dbReference>
<name>A0A7S0LBW2_9EUKA</name>
<evidence type="ECO:0000256" key="8">
    <source>
        <dbReference type="RuleBase" id="RU000585"/>
    </source>
</evidence>
<dbReference type="GO" id="GO:0030170">
    <property type="term" value="F:pyridoxal phosphate binding"/>
    <property type="evidence" value="ECO:0007669"/>
    <property type="project" value="InterPro"/>
</dbReference>
<dbReference type="InterPro" id="IPR049943">
    <property type="entry name" value="Ser_HO-MeTrfase-like"/>
</dbReference>
<dbReference type="SUPFAM" id="SSF53383">
    <property type="entry name" value="PLP-dependent transferases"/>
    <property type="match status" value="1"/>
</dbReference>
<evidence type="ECO:0000313" key="10">
    <source>
        <dbReference type="EMBL" id="CAD8605589.1"/>
    </source>
</evidence>
<dbReference type="GO" id="GO:0005739">
    <property type="term" value="C:mitochondrion"/>
    <property type="evidence" value="ECO:0007669"/>
    <property type="project" value="TreeGrafter"/>
</dbReference>
<dbReference type="InterPro" id="IPR039429">
    <property type="entry name" value="SHMT-like_dom"/>
</dbReference>
<comment type="function">
    <text evidence="8">Interconversion of serine and glycine.</text>
</comment>
<dbReference type="UniPathway" id="UPA00193"/>
<feature type="domain" description="Serine hydroxymethyltransferase-like" evidence="9">
    <location>
        <begin position="9"/>
        <end position="404"/>
    </location>
</feature>
<evidence type="ECO:0000256" key="7">
    <source>
        <dbReference type="PIRSR" id="PIRSR000412-50"/>
    </source>
</evidence>
<sequence>MASCADAGLKEWDPEVYDLVVKEKKRQVLGIELIASENFTSKAVMECLGSCMTNKYSEGLPGARYYGGNEFVDQVENLCRGRALKAFGLSEDKWGVNVQPYSGSPANFAVYTALLNPHDRVMGLDLPSGGHLTHGYYTAKKKISATSIYFESYPYHVDSTTGYVDYDHMEQTAMVFRPKMIIAGASAYPRDWDYARMRKICDATGAYLMADIAHISGLVATGEAASPFEYCDIVTTTTHKSLRGPRAGMIFFRRGPKSEDAGAPCYEYEEAINFAVFPALQGGPHNHQIAGLATQLKEVDTPEFKAYAKQVKANAKALADFMTGKGFKLATGGTENHLMLWDLRPLGLTGNKMEKVLEMVHITLNKNAVHGDVSAMAPGGVRIGAPAMTTRGLKEADFVKIGEFLAAALEITLDLQKKTGKKLVDFLKALKTDEEVNARLTALCSQVEAFAGSFPMPGH</sequence>
<dbReference type="GO" id="GO:0019264">
    <property type="term" value="P:glycine biosynthetic process from serine"/>
    <property type="evidence" value="ECO:0007669"/>
    <property type="project" value="InterPro"/>
</dbReference>
<dbReference type="PIRSF" id="PIRSF000412">
    <property type="entry name" value="SHMT"/>
    <property type="match status" value="1"/>
</dbReference>
<dbReference type="GO" id="GO:0004372">
    <property type="term" value="F:glycine hydroxymethyltransferase activity"/>
    <property type="evidence" value="ECO:0007669"/>
    <property type="project" value="UniProtKB-EC"/>
</dbReference>
<dbReference type="GO" id="GO:0035999">
    <property type="term" value="P:tetrahydrofolate interconversion"/>
    <property type="evidence" value="ECO:0007669"/>
    <property type="project" value="UniProtKB-UniPathway"/>
</dbReference>
<dbReference type="InterPro" id="IPR015424">
    <property type="entry name" value="PyrdxlP-dep_Trfase"/>
</dbReference>
<evidence type="ECO:0000256" key="1">
    <source>
        <dbReference type="ARBA" id="ARBA00001933"/>
    </source>
</evidence>
<dbReference type="FunFam" id="3.40.640.10:FF:000050">
    <property type="entry name" value="Serine hydroxymethyltransferase"/>
    <property type="match status" value="1"/>
</dbReference>
<evidence type="ECO:0000256" key="3">
    <source>
        <dbReference type="ARBA" id="ARBA00006376"/>
    </source>
</evidence>
<dbReference type="PANTHER" id="PTHR11680">
    <property type="entry name" value="SERINE HYDROXYMETHYLTRANSFERASE"/>
    <property type="match status" value="1"/>
</dbReference>
<dbReference type="AlphaFoldDB" id="A0A7S0LBW2"/>
<dbReference type="EMBL" id="HBEY01018509">
    <property type="protein sequence ID" value="CAD8605589.1"/>
    <property type="molecule type" value="Transcribed_RNA"/>
</dbReference>
<dbReference type="HAMAP" id="MF_00051">
    <property type="entry name" value="SHMT"/>
    <property type="match status" value="1"/>
</dbReference>
<dbReference type="Pfam" id="PF00464">
    <property type="entry name" value="SHMT"/>
    <property type="match status" value="1"/>
</dbReference>
<gene>
    <name evidence="10" type="ORF">CPEL01642_LOCUS8924</name>
</gene>
<evidence type="ECO:0000256" key="5">
    <source>
        <dbReference type="ARBA" id="ARBA00022679"/>
    </source>
</evidence>
<evidence type="ECO:0000256" key="2">
    <source>
        <dbReference type="ARBA" id="ARBA00004777"/>
    </source>
</evidence>
<protein>
    <recommendedName>
        <fullName evidence="8">Serine hydroxymethyltransferase</fullName>
        <ecNumber evidence="8">2.1.2.1</ecNumber>
    </recommendedName>
</protein>
<dbReference type="InterPro" id="IPR015422">
    <property type="entry name" value="PyrdxlP-dep_Trfase_small"/>
</dbReference>
<keyword evidence="5 8" id="KW-0808">Transferase</keyword>
<evidence type="ECO:0000256" key="6">
    <source>
        <dbReference type="ARBA" id="ARBA00022898"/>
    </source>
</evidence>
<dbReference type="Gene3D" id="3.90.1150.10">
    <property type="entry name" value="Aspartate Aminotransferase, domain 1"/>
    <property type="match status" value="1"/>
</dbReference>
<organism evidence="10">
    <name type="scientific">Coccolithus braarudii</name>
    <dbReference type="NCBI Taxonomy" id="221442"/>
    <lineage>
        <taxon>Eukaryota</taxon>
        <taxon>Haptista</taxon>
        <taxon>Haptophyta</taxon>
        <taxon>Prymnesiophyceae</taxon>
        <taxon>Coccolithales</taxon>
        <taxon>Coccolithaceae</taxon>
        <taxon>Coccolithus</taxon>
    </lineage>
</organism>
<reference evidence="10" key="1">
    <citation type="submission" date="2021-01" db="EMBL/GenBank/DDBJ databases">
        <authorList>
            <person name="Corre E."/>
            <person name="Pelletier E."/>
            <person name="Niang G."/>
            <person name="Scheremetjew M."/>
            <person name="Finn R."/>
            <person name="Kale V."/>
            <person name="Holt S."/>
            <person name="Cochrane G."/>
            <person name="Meng A."/>
            <person name="Brown T."/>
            <person name="Cohen L."/>
        </authorList>
    </citation>
    <scope>NUCLEOTIDE SEQUENCE</scope>
    <source>
        <strain evidence="10">PLY182g</strain>
    </source>
</reference>
<dbReference type="NCBIfam" id="NF000586">
    <property type="entry name" value="PRK00011.1"/>
    <property type="match status" value="1"/>
</dbReference>
<keyword evidence="4 8" id="KW-0554">One-carbon metabolism</keyword>
<proteinExistence type="inferred from homology"/>
<dbReference type="InterPro" id="IPR001085">
    <property type="entry name" value="Ser_HO-MeTrfase"/>
</dbReference>
<comment type="cofactor">
    <cofactor evidence="1 7 8">
        <name>pyridoxal 5'-phosphate</name>
        <dbReference type="ChEBI" id="CHEBI:597326"/>
    </cofactor>
</comment>
<comment type="catalytic activity">
    <reaction evidence="8">
        <text>(6R)-5,10-methylene-5,6,7,8-tetrahydrofolate + glycine + H2O = (6S)-5,6,7,8-tetrahydrofolate + L-serine</text>
        <dbReference type="Rhea" id="RHEA:15481"/>
        <dbReference type="ChEBI" id="CHEBI:15377"/>
        <dbReference type="ChEBI" id="CHEBI:15636"/>
        <dbReference type="ChEBI" id="CHEBI:33384"/>
        <dbReference type="ChEBI" id="CHEBI:57305"/>
        <dbReference type="ChEBI" id="CHEBI:57453"/>
        <dbReference type="EC" id="2.1.2.1"/>
    </reaction>
</comment>
<evidence type="ECO:0000256" key="4">
    <source>
        <dbReference type="ARBA" id="ARBA00022563"/>
    </source>
</evidence>
<keyword evidence="6 7" id="KW-0663">Pyridoxal phosphate</keyword>
<accession>A0A7S0LBW2</accession>
<comment type="pathway">
    <text evidence="2 8">One-carbon metabolism; tetrahydrofolate interconversion.</text>
</comment>
<dbReference type="Gene3D" id="3.40.640.10">
    <property type="entry name" value="Type I PLP-dependent aspartate aminotransferase-like (Major domain)"/>
    <property type="match status" value="1"/>
</dbReference>
<dbReference type="InterPro" id="IPR019798">
    <property type="entry name" value="Ser_HO-MeTrfase_PLP_BS"/>
</dbReference>